<sequence length="266" mass="28881">MRITNCFNALEEKDRTALIPYITAGSPDPEVTVRIMHELVRHGSDIIELGFPFSDPVADGPVIAQAHQDALNHGVTLNDVLSMVARFRKNDITTPIVLMGYMNPLEMMGYETFTEKASNAGVDGVLIVDLPAEPARDLNQVLVKKQIVMIQLITPSTPDHRIKTICSIAGGYLYYVSIKGVTGSAIPDTDSVNQRVQHIRQFTHLPVAVGFGIRDGQSAAAVGHVADAVVTGTVLVRDLLNYSSAGEQCIQDACSRINEMRQALDA</sequence>
<dbReference type="Gene3D" id="3.20.20.70">
    <property type="entry name" value="Aldolase class I"/>
    <property type="match status" value="1"/>
</dbReference>
<keyword evidence="6" id="KW-0822">Tryptophan biosynthesis</keyword>
<accession>A0A2H9T991</accession>
<evidence type="ECO:0000313" key="10">
    <source>
        <dbReference type="EMBL" id="PJE79800.1"/>
    </source>
</evidence>
<comment type="subunit">
    <text evidence="3">Tetramer of two alpha and two beta chains.</text>
</comment>
<evidence type="ECO:0000256" key="4">
    <source>
        <dbReference type="ARBA" id="ARBA00012043"/>
    </source>
</evidence>
<dbReference type="GO" id="GO:0004834">
    <property type="term" value="F:tryptophan synthase activity"/>
    <property type="evidence" value="ECO:0007669"/>
    <property type="project" value="UniProtKB-EC"/>
</dbReference>
<dbReference type="UniPathway" id="UPA00035">
    <property type="reaction ID" value="UER00044"/>
</dbReference>
<keyword evidence="5" id="KW-0028">Amino-acid biosynthesis</keyword>
<dbReference type="AlphaFoldDB" id="A0A2H9T991"/>
<comment type="function">
    <text evidence="1">The alpha subunit is responsible for the aldol cleavage of indoleglycerol phosphate to indole and glyceraldehyde 3-phosphate.</text>
</comment>
<dbReference type="SUPFAM" id="SSF51366">
    <property type="entry name" value="Ribulose-phoshate binding barrel"/>
    <property type="match status" value="1"/>
</dbReference>
<evidence type="ECO:0000256" key="6">
    <source>
        <dbReference type="ARBA" id="ARBA00022822"/>
    </source>
</evidence>
<dbReference type="PANTHER" id="PTHR43406:SF1">
    <property type="entry name" value="TRYPTOPHAN SYNTHASE ALPHA CHAIN, CHLOROPLASTIC"/>
    <property type="match status" value="1"/>
</dbReference>
<dbReference type="FunFam" id="3.20.20.70:FF:000037">
    <property type="entry name" value="Tryptophan synthase alpha chain"/>
    <property type="match status" value="1"/>
</dbReference>
<evidence type="ECO:0000256" key="5">
    <source>
        <dbReference type="ARBA" id="ARBA00022605"/>
    </source>
</evidence>
<reference evidence="10" key="1">
    <citation type="journal article" date="2017" name="Appl. Environ. Microbiol.">
        <title>Molecular characterization of an Endozoicomonas-like organism causing infection in king scallop Pecten maximus L.</title>
        <authorList>
            <person name="Cano I."/>
            <person name="van Aerle R."/>
            <person name="Ross S."/>
            <person name="Verner-Jeffreys D.W."/>
            <person name="Paley R.K."/>
            <person name="Rimmer G."/>
            <person name="Ryder D."/>
            <person name="Hooper P."/>
            <person name="Stone D."/>
            <person name="Feist S.W."/>
        </authorList>
    </citation>
    <scope>NUCLEOTIDE SEQUENCE</scope>
</reference>
<dbReference type="CDD" id="cd04724">
    <property type="entry name" value="Tryptophan_synthase_alpha"/>
    <property type="match status" value="1"/>
</dbReference>
<dbReference type="Pfam" id="PF00290">
    <property type="entry name" value="Trp_syntA"/>
    <property type="match status" value="1"/>
</dbReference>
<evidence type="ECO:0000256" key="7">
    <source>
        <dbReference type="ARBA" id="ARBA00023141"/>
    </source>
</evidence>
<proteinExistence type="inferred from homology"/>
<keyword evidence="8 10" id="KW-0456">Lyase</keyword>
<dbReference type="EC" id="4.2.1.20" evidence="4"/>
<dbReference type="NCBIfam" id="TIGR00262">
    <property type="entry name" value="trpA"/>
    <property type="match status" value="1"/>
</dbReference>
<dbReference type="HAMAP" id="MF_00131">
    <property type="entry name" value="Trp_synth_alpha"/>
    <property type="match status" value="1"/>
</dbReference>
<dbReference type="PANTHER" id="PTHR43406">
    <property type="entry name" value="TRYPTOPHAN SYNTHASE, ALPHA CHAIN"/>
    <property type="match status" value="1"/>
</dbReference>
<dbReference type="PROSITE" id="PS00167">
    <property type="entry name" value="TRP_SYNTHASE_ALPHA"/>
    <property type="match status" value="1"/>
</dbReference>
<evidence type="ECO:0000256" key="3">
    <source>
        <dbReference type="ARBA" id="ARBA00011270"/>
    </source>
</evidence>
<evidence type="ECO:0000256" key="9">
    <source>
        <dbReference type="ARBA" id="ARBA00049047"/>
    </source>
</evidence>
<dbReference type="InterPro" id="IPR002028">
    <property type="entry name" value="Trp_synthase_suA"/>
</dbReference>
<dbReference type="InterPro" id="IPR013785">
    <property type="entry name" value="Aldolase_TIM"/>
</dbReference>
<evidence type="ECO:0000256" key="2">
    <source>
        <dbReference type="ARBA" id="ARBA00004733"/>
    </source>
</evidence>
<evidence type="ECO:0000256" key="8">
    <source>
        <dbReference type="ARBA" id="ARBA00023239"/>
    </source>
</evidence>
<comment type="caution">
    <text evidence="10">The sequence shown here is derived from an EMBL/GenBank/DDBJ whole genome shotgun (WGS) entry which is preliminary data.</text>
</comment>
<comment type="catalytic activity">
    <reaction evidence="9">
        <text>(1S,2R)-1-C-(indol-3-yl)glycerol 3-phosphate + L-serine = D-glyceraldehyde 3-phosphate + L-tryptophan + H2O</text>
        <dbReference type="Rhea" id="RHEA:10532"/>
        <dbReference type="ChEBI" id="CHEBI:15377"/>
        <dbReference type="ChEBI" id="CHEBI:33384"/>
        <dbReference type="ChEBI" id="CHEBI:57912"/>
        <dbReference type="ChEBI" id="CHEBI:58866"/>
        <dbReference type="ChEBI" id="CHEBI:59776"/>
        <dbReference type="EC" id="4.2.1.20"/>
    </reaction>
</comment>
<gene>
    <name evidence="10" type="primary">trpA</name>
    <name evidence="10" type="ORF">CI610_01232</name>
</gene>
<dbReference type="InterPro" id="IPR011060">
    <property type="entry name" value="RibuloseP-bd_barrel"/>
</dbReference>
<dbReference type="GO" id="GO:0005829">
    <property type="term" value="C:cytosol"/>
    <property type="evidence" value="ECO:0007669"/>
    <property type="project" value="TreeGrafter"/>
</dbReference>
<name>A0A2H9T991_9ZZZZ</name>
<evidence type="ECO:0000256" key="1">
    <source>
        <dbReference type="ARBA" id="ARBA00003365"/>
    </source>
</evidence>
<keyword evidence="7" id="KW-0057">Aromatic amino acid biosynthesis</keyword>
<organism evidence="10">
    <name type="scientific">invertebrate metagenome</name>
    <dbReference type="NCBI Taxonomy" id="1711999"/>
    <lineage>
        <taxon>unclassified sequences</taxon>
        <taxon>metagenomes</taxon>
        <taxon>organismal metagenomes</taxon>
    </lineage>
</organism>
<protein>
    <recommendedName>
        <fullName evidence="4">tryptophan synthase</fullName>
        <ecNumber evidence="4">4.2.1.20</ecNumber>
    </recommendedName>
</protein>
<dbReference type="EMBL" id="NSIT01000047">
    <property type="protein sequence ID" value="PJE79800.1"/>
    <property type="molecule type" value="Genomic_DNA"/>
</dbReference>
<dbReference type="InterPro" id="IPR018204">
    <property type="entry name" value="Trp_synthase_alpha_AS"/>
</dbReference>
<comment type="pathway">
    <text evidence="2">Amino-acid biosynthesis; L-tryptophan biosynthesis; L-tryptophan from chorismate: step 5/5.</text>
</comment>